<dbReference type="GO" id="GO:0034039">
    <property type="term" value="F:8-oxo-7,8-dihydroguanine DNA N-glycosylase activity"/>
    <property type="evidence" value="ECO:0007669"/>
    <property type="project" value="TreeGrafter"/>
</dbReference>
<keyword evidence="9 13" id="KW-0408">Iron</keyword>
<evidence type="ECO:0000256" key="7">
    <source>
        <dbReference type="ARBA" id="ARBA00022763"/>
    </source>
</evidence>
<evidence type="ECO:0000256" key="2">
    <source>
        <dbReference type="ARBA" id="ARBA00008343"/>
    </source>
</evidence>
<dbReference type="CDD" id="cd00056">
    <property type="entry name" value="ENDO3c"/>
    <property type="match status" value="1"/>
</dbReference>
<dbReference type="InterPro" id="IPR029119">
    <property type="entry name" value="MutY_C"/>
</dbReference>
<dbReference type="GO" id="GO:0000701">
    <property type="term" value="F:purine-specific mismatch base pair DNA N-glycosylase activity"/>
    <property type="evidence" value="ECO:0007669"/>
    <property type="project" value="UniProtKB-EC"/>
</dbReference>
<keyword evidence="5" id="KW-0004">4Fe-4S</keyword>
<evidence type="ECO:0000259" key="14">
    <source>
        <dbReference type="SMART" id="SM00478"/>
    </source>
</evidence>
<dbReference type="EC" id="3.2.2.31" evidence="3 13"/>
<keyword evidence="8" id="KW-0378">Hydrolase</keyword>
<dbReference type="GO" id="GO:0046872">
    <property type="term" value="F:metal ion binding"/>
    <property type="evidence" value="ECO:0007669"/>
    <property type="project" value="UniProtKB-UniRule"/>
</dbReference>
<comment type="caution">
    <text evidence="15">The sequence shown here is derived from an EMBL/GenBank/DDBJ whole genome shotgun (WGS) entry which is preliminary data.</text>
</comment>
<evidence type="ECO:0000256" key="10">
    <source>
        <dbReference type="ARBA" id="ARBA00023014"/>
    </source>
</evidence>
<evidence type="ECO:0000313" key="16">
    <source>
        <dbReference type="Proteomes" id="UP000461768"/>
    </source>
</evidence>
<reference evidence="15 16" key="2">
    <citation type="submission" date="2020-02" db="EMBL/GenBank/DDBJ databases">
        <title>Candidatus Galacturonibacter soehngenii shows hetero-acetogenic catabolism of galacturonic acid but lacks a canonical carbon monoxide dehydrogenase/acetyl-CoA synthase complex.</title>
        <authorList>
            <person name="Diender M."/>
            <person name="Stouten G.R."/>
            <person name="Petersen J.F."/>
            <person name="Nielsen P.H."/>
            <person name="Dueholm M.S."/>
            <person name="Pronk J.T."/>
            <person name="Van Loosdrecht M.C.M."/>
        </authorList>
    </citation>
    <scope>NUCLEOTIDE SEQUENCE [LARGE SCALE GENOMIC DNA]</scope>
    <source>
        <strain evidence="15">GalUA</strain>
    </source>
</reference>
<proteinExistence type="inferred from homology"/>
<dbReference type="SUPFAM" id="SSF48150">
    <property type="entry name" value="DNA-glycosylase"/>
    <property type="match status" value="1"/>
</dbReference>
<organism evidence="15 16">
    <name type="scientific">Candidatus Galacturonatibacter soehngenii</name>
    <dbReference type="NCBI Taxonomy" id="2307010"/>
    <lineage>
        <taxon>Bacteria</taxon>
        <taxon>Bacillati</taxon>
        <taxon>Bacillota</taxon>
        <taxon>Clostridia</taxon>
        <taxon>Lachnospirales</taxon>
        <taxon>Lachnospiraceae</taxon>
        <taxon>Candidatus Galacturonatibacter</taxon>
    </lineage>
</organism>
<evidence type="ECO:0000256" key="6">
    <source>
        <dbReference type="ARBA" id="ARBA00022723"/>
    </source>
</evidence>
<dbReference type="PROSITE" id="PS01155">
    <property type="entry name" value="ENDONUCLEASE_III_2"/>
    <property type="match status" value="1"/>
</dbReference>
<protein>
    <recommendedName>
        <fullName evidence="4 13">Adenine DNA glycosylase</fullName>
        <ecNumber evidence="3 13">3.2.2.31</ecNumber>
    </recommendedName>
</protein>
<dbReference type="GO" id="GO:0032357">
    <property type="term" value="F:oxidized purine DNA binding"/>
    <property type="evidence" value="ECO:0007669"/>
    <property type="project" value="TreeGrafter"/>
</dbReference>
<evidence type="ECO:0000256" key="12">
    <source>
        <dbReference type="ARBA" id="ARBA00023295"/>
    </source>
</evidence>
<dbReference type="Pfam" id="PF14815">
    <property type="entry name" value="NUDIX_4"/>
    <property type="match status" value="1"/>
</dbReference>
<dbReference type="InterPro" id="IPR000445">
    <property type="entry name" value="HhH_motif"/>
</dbReference>
<accession>A0A7V7UD95</accession>
<dbReference type="SUPFAM" id="SSF55811">
    <property type="entry name" value="Nudix"/>
    <property type="match status" value="1"/>
</dbReference>
<dbReference type="Gene3D" id="1.10.1670.10">
    <property type="entry name" value="Helix-hairpin-Helix base-excision DNA repair enzymes (C-terminal)"/>
    <property type="match status" value="1"/>
</dbReference>
<reference evidence="15 16" key="1">
    <citation type="submission" date="2019-09" db="EMBL/GenBank/DDBJ databases">
        <authorList>
            <person name="Valk L.C."/>
        </authorList>
    </citation>
    <scope>NUCLEOTIDE SEQUENCE [LARGE SCALE GENOMIC DNA]</scope>
    <source>
        <strain evidence="15">GalUA</strain>
    </source>
</reference>
<sequence>MQYDYSNIIEYLLHWFDYNARILRWRLEPKAYYIWISEIMLQQTRVEAVKGYFDRFVEELPDIKALAECEEEKLLKLWEGLGYYNRVRNLQKAAKIIMSDYQGRLPNSYEELLKLPGIGSYTAGAIASNVYKIPVPSVDGNVLRVAKRIAGSFDDITKASVKKQLENDLREIMPKDRPGDFNQSLMELGAVICIPNGKPLCEQCPVSHLCKAHQQGIEMKIPVKTPKKSRKIEHKTILLFEYEEREELTNKKQTHRMLSYYLIQKRNKKGLLAGLWQLPSLEGKKTALEIEEYISKMMQEQQLDFGILVEPLGEGKHIFSHIEWHMKGYRIKLTSKDDSSIVEIKDMINQFLLAENQESKEVKWIHAKELEDYALPSAFDTYRGYLME</sequence>
<dbReference type="Gene3D" id="1.10.340.30">
    <property type="entry name" value="Hypothetical protein, domain 2"/>
    <property type="match status" value="1"/>
</dbReference>
<evidence type="ECO:0000256" key="5">
    <source>
        <dbReference type="ARBA" id="ARBA00022485"/>
    </source>
</evidence>
<keyword evidence="11" id="KW-0234">DNA repair</keyword>
<dbReference type="InterPro" id="IPR004036">
    <property type="entry name" value="Endonuclease-III-like_CS2"/>
</dbReference>
<gene>
    <name evidence="15" type="ORF">F7O84_07020</name>
</gene>
<dbReference type="PANTHER" id="PTHR42944">
    <property type="entry name" value="ADENINE DNA GLYCOSYLASE"/>
    <property type="match status" value="1"/>
</dbReference>
<dbReference type="InterPro" id="IPR023170">
    <property type="entry name" value="HhH_base_excis_C"/>
</dbReference>
<comment type="function">
    <text evidence="13">Adenine glycosylase active on G-A mispairs.</text>
</comment>
<keyword evidence="10" id="KW-0411">Iron-sulfur</keyword>
<dbReference type="GO" id="GO:0035485">
    <property type="term" value="F:adenine/guanine mispair binding"/>
    <property type="evidence" value="ECO:0007669"/>
    <property type="project" value="TreeGrafter"/>
</dbReference>
<keyword evidence="7 13" id="KW-0227">DNA damage</keyword>
<dbReference type="InterPro" id="IPR003265">
    <property type="entry name" value="HhH-GPD_domain"/>
</dbReference>
<evidence type="ECO:0000256" key="9">
    <source>
        <dbReference type="ARBA" id="ARBA00023004"/>
    </source>
</evidence>
<keyword evidence="6" id="KW-0479">Metal-binding</keyword>
<dbReference type="Pfam" id="PF00633">
    <property type="entry name" value="HHH"/>
    <property type="match status" value="1"/>
</dbReference>
<evidence type="ECO:0000256" key="8">
    <source>
        <dbReference type="ARBA" id="ARBA00022801"/>
    </source>
</evidence>
<dbReference type="GO" id="GO:0006298">
    <property type="term" value="P:mismatch repair"/>
    <property type="evidence" value="ECO:0007669"/>
    <property type="project" value="TreeGrafter"/>
</dbReference>
<name>A0A7V7UD95_9FIRM</name>
<dbReference type="Gene3D" id="3.90.79.10">
    <property type="entry name" value="Nucleoside Triphosphate Pyrophosphohydrolase"/>
    <property type="match status" value="1"/>
</dbReference>
<dbReference type="Pfam" id="PF00730">
    <property type="entry name" value="HhH-GPD"/>
    <property type="match status" value="1"/>
</dbReference>
<evidence type="ECO:0000256" key="4">
    <source>
        <dbReference type="ARBA" id="ARBA00022023"/>
    </source>
</evidence>
<dbReference type="InterPro" id="IPR015797">
    <property type="entry name" value="NUDIX_hydrolase-like_dom_sf"/>
</dbReference>
<dbReference type="CDD" id="cd03431">
    <property type="entry name" value="NUDIX_DNA_Glycosylase_C-MutY"/>
    <property type="match status" value="1"/>
</dbReference>
<evidence type="ECO:0000256" key="11">
    <source>
        <dbReference type="ARBA" id="ARBA00023204"/>
    </source>
</evidence>
<evidence type="ECO:0000313" key="15">
    <source>
        <dbReference type="EMBL" id="KAB1440121.1"/>
    </source>
</evidence>
<dbReference type="InterPro" id="IPR011257">
    <property type="entry name" value="DNA_glycosylase"/>
</dbReference>
<dbReference type="InterPro" id="IPR044298">
    <property type="entry name" value="MIG/MutY"/>
</dbReference>
<keyword evidence="12 13" id="KW-0326">Glycosidase</keyword>
<dbReference type="GO" id="GO:0006284">
    <property type="term" value="P:base-excision repair"/>
    <property type="evidence" value="ECO:0007669"/>
    <property type="project" value="UniProtKB-UniRule"/>
</dbReference>
<evidence type="ECO:0000256" key="13">
    <source>
        <dbReference type="RuleBase" id="RU365096"/>
    </source>
</evidence>
<dbReference type="Proteomes" id="UP000461768">
    <property type="component" value="Unassembled WGS sequence"/>
</dbReference>
<dbReference type="AlphaFoldDB" id="A0A7V7UD95"/>
<comment type="similarity">
    <text evidence="2 13">Belongs to the Nth/MutY family.</text>
</comment>
<dbReference type="OrthoDB" id="9802365at2"/>
<dbReference type="PANTHER" id="PTHR42944:SF1">
    <property type="entry name" value="ADENINE DNA GLYCOSYLASE"/>
    <property type="match status" value="1"/>
</dbReference>
<evidence type="ECO:0000256" key="1">
    <source>
        <dbReference type="ARBA" id="ARBA00000843"/>
    </source>
</evidence>
<dbReference type="GO" id="GO:0051539">
    <property type="term" value="F:4 iron, 4 sulfur cluster binding"/>
    <property type="evidence" value="ECO:0007669"/>
    <property type="project" value="UniProtKB-UniRule"/>
</dbReference>
<dbReference type="SMART" id="SM00478">
    <property type="entry name" value="ENDO3c"/>
    <property type="match status" value="1"/>
</dbReference>
<feature type="domain" description="HhH-GPD" evidence="14">
    <location>
        <begin position="40"/>
        <end position="191"/>
    </location>
</feature>
<comment type="cofactor">
    <cofactor evidence="13">
        <name>[4Fe-4S] cluster</name>
        <dbReference type="ChEBI" id="CHEBI:49883"/>
    </cofactor>
    <text evidence="13">Binds 1 [4Fe-4S] cluster.</text>
</comment>
<keyword evidence="16" id="KW-1185">Reference proteome</keyword>
<dbReference type="EMBL" id="WAGX01000004">
    <property type="protein sequence ID" value="KAB1440121.1"/>
    <property type="molecule type" value="Genomic_DNA"/>
</dbReference>
<comment type="catalytic activity">
    <reaction evidence="1 13">
        <text>Hydrolyzes free adenine bases from 7,8-dihydro-8-oxoguanine:adenine mismatched double-stranded DNA, leaving an apurinic site.</text>
        <dbReference type="EC" id="3.2.2.31"/>
    </reaction>
</comment>
<evidence type="ECO:0000256" key="3">
    <source>
        <dbReference type="ARBA" id="ARBA00012045"/>
    </source>
</evidence>